<protein>
    <submittedName>
        <fullName evidence="1">Uncharacterized protein</fullName>
    </submittedName>
</protein>
<keyword evidence="2" id="KW-1185">Reference proteome</keyword>
<dbReference type="Proteomes" id="UP000249016">
    <property type="component" value="Unassembled WGS sequence"/>
</dbReference>
<evidence type="ECO:0000313" key="2">
    <source>
        <dbReference type="Proteomes" id="UP000249016"/>
    </source>
</evidence>
<dbReference type="EMBL" id="QLII01000001">
    <property type="protein sequence ID" value="RAI78564.1"/>
    <property type="molecule type" value="Genomic_DNA"/>
</dbReference>
<reference evidence="1 2" key="1">
    <citation type="submission" date="2018-06" db="EMBL/GenBank/DDBJ databases">
        <title>Spirosoma sp. HMF3257 Genome sequencing and assembly.</title>
        <authorList>
            <person name="Kang H."/>
            <person name="Cha I."/>
            <person name="Kim H."/>
            <person name="Kang J."/>
            <person name="Joh K."/>
        </authorList>
    </citation>
    <scope>NUCLEOTIDE SEQUENCE [LARGE SCALE GENOMIC DNA]</scope>
    <source>
        <strain evidence="1 2">HMF3257</strain>
    </source>
</reference>
<proteinExistence type="predicted"/>
<evidence type="ECO:0000313" key="1">
    <source>
        <dbReference type="EMBL" id="RAI78564.1"/>
    </source>
</evidence>
<dbReference type="RefSeq" id="WP_111350500.1">
    <property type="nucleotide sequence ID" value="NZ_QLII01000001.1"/>
</dbReference>
<accession>A0A327NXE7</accession>
<dbReference type="OrthoDB" id="798979at2"/>
<comment type="caution">
    <text evidence="1">The sequence shown here is derived from an EMBL/GenBank/DDBJ whole genome shotgun (WGS) entry which is preliminary data.</text>
</comment>
<name>A0A327NXE7_9BACT</name>
<sequence>MNVHYISNRKGKRTAVVLPIKEWNKIKAQLALPDEDRDEDGLPLTKAALLADIKEALEEVKLYKQGKVQLQTLDDFLNEL</sequence>
<organism evidence="1 2">
    <name type="scientific">Spirosoma telluris</name>
    <dbReference type="NCBI Taxonomy" id="2183553"/>
    <lineage>
        <taxon>Bacteria</taxon>
        <taxon>Pseudomonadati</taxon>
        <taxon>Bacteroidota</taxon>
        <taxon>Cytophagia</taxon>
        <taxon>Cytophagales</taxon>
        <taxon>Cytophagaceae</taxon>
        <taxon>Spirosoma</taxon>
    </lineage>
</organism>
<dbReference type="AlphaFoldDB" id="A0A327NXE7"/>
<gene>
    <name evidence="1" type="ORF">HMF3257_22975</name>
</gene>